<reference evidence="4 5" key="1">
    <citation type="submission" date="2020-07" db="EMBL/GenBank/DDBJ databases">
        <title>Vallitalea guaymasensis genome.</title>
        <authorList>
            <person name="Postec A."/>
        </authorList>
    </citation>
    <scope>NUCLEOTIDE SEQUENCE [LARGE SCALE GENOMIC DNA]</scope>
    <source>
        <strain evidence="4 5">Ra1766G1</strain>
    </source>
</reference>
<dbReference type="PANTHER" id="PTHR36925">
    <property type="entry name" value="COBALT-PRECORRIN-6A REDUCTASE"/>
    <property type="match status" value="1"/>
</dbReference>
<evidence type="ECO:0000313" key="4">
    <source>
        <dbReference type="EMBL" id="QUH30563.1"/>
    </source>
</evidence>
<keyword evidence="3 4" id="KW-0560">Oxidoreductase</keyword>
<keyword evidence="5" id="KW-1185">Reference proteome</keyword>
<dbReference type="PROSITE" id="PS51014">
    <property type="entry name" value="COBK_CBIJ"/>
    <property type="match status" value="1"/>
</dbReference>
<evidence type="ECO:0000313" key="5">
    <source>
        <dbReference type="Proteomes" id="UP000677305"/>
    </source>
</evidence>
<accession>A0A8J8SD63</accession>
<dbReference type="AlphaFoldDB" id="A0A8J8SD63"/>
<protein>
    <submittedName>
        <fullName evidence="4">Precorrin-6A reductase</fullName>
        <ecNumber evidence="4">1.3.1.54</ecNumber>
    </submittedName>
</protein>
<dbReference type="KEGG" id="vgu:HYG85_17260"/>
<dbReference type="NCBIfam" id="TIGR00715">
    <property type="entry name" value="precor6x_red"/>
    <property type="match status" value="1"/>
</dbReference>
<dbReference type="Pfam" id="PF02571">
    <property type="entry name" value="CbiJ"/>
    <property type="match status" value="1"/>
</dbReference>
<keyword evidence="2" id="KW-0169">Cobalamin biosynthesis</keyword>
<dbReference type="EC" id="1.3.1.54" evidence="4"/>
<dbReference type="GO" id="GO:0009236">
    <property type="term" value="P:cobalamin biosynthetic process"/>
    <property type="evidence" value="ECO:0007669"/>
    <property type="project" value="UniProtKB-UniPathway"/>
</dbReference>
<name>A0A8J8SD63_9FIRM</name>
<dbReference type="Proteomes" id="UP000677305">
    <property type="component" value="Chromosome"/>
</dbReference>
<dbReference type="UniPathway" id="UPA00148"/>
<organism evidence="4 5">
    <name type="scientific">Vallitalea guaymasensis</name>
    <dbReference type="NCBI Taxonomy" id="1185412"/>
    <lineage>
        <taxon>Bacteria</taxon>
        <taxon>Bacillati</taxon>
        <taxon>Bacillota</taxon>
        <taxon>Clostridia</taxon>
        <taxon>Lachnospirales</taxon>
        <taxon>Vallitaleaceae</taxon>
        <taxon>Vallitalea</taxon>
    </lineage>
</organism>
<evidence type="ECO:0000256" key="2">
    <source>
        <dbReference type="ARBA" id="ARBA00022573"/>
    </source>
</evidence>
<sequence>MILILGGTSDSIIIANRIKIFTNDLILSCATEYGKEVASKSFDGGIIYGKMDDIELTKYCVDKGISIVIDATHPYAKQVSENAIKACKAIDIEYVRYERPLIDKDEEKYIYCYSYEEAGKTIDRLQGNVLITTGSKDIEHIINEMKDKNRAYIRVLPQSGNIKKLERLHVLPDQIIAMKGPFSKELNVAIMNSIDCKVMVTKESGSRGMIQEKLQAADECNVKVIVIGRPKIDYPKVYCDMDDMINYIKEKTA</sequence>
<dbReference type="RefSeq" id="WP_212690716.1">
    <property type="nucleotide sequence ID" value="NZ_CP058561.1"/>
</dbReference>
<dbReference type="EMBL" id="CP058561">
    <property type="protein sequence ID" value="QUH30563.1"/>
    <property type="molecule type" value="Genomic_DNA"/>
</dbReference>
<dbReference type="GO" id="GO:0016994">
    <property type="term" value="F:precorrin-6A reductase activity"/>
    <property type="evidence" value="ECO:0007669"/>
    <property type="project" value="UniProtKB-EC"/>
</dbReference>
<evidence type="ECO:0000256" key="3">
    <source>
        <dbReference type="ARBA" id="ARBA00023002"/>
    </source>
</evidence>
<comment type="pathway">
    <text evidence="1">Cofactor biosynthesis; adenosylcobalamin biosynthesis.</text>
</comment>
<gene>
    <name evidence="4" type="primary">cobK</name>
    <name evidence="4" type="ORF">HYG85_17260</name>
</gene>
<evidence type="ECO:0000256" key="1">
    <source>
        <dbReference type="ARBA" id="ARBA00004953"/>
    </source>
</evidence>
<dbReference type="InterPro" id="IPR003723">
    <property type="entry name" value="Precorrin-6x_reduct"/>
</dbReference>
<dbReference type="PANTHER" id="PTHR36925:SF1">
    <property type="entry name" value="COBALT-PRECORRIN-6A REDUCTASE"/>
    <property type="match status" value="1"/>
</dbReference>
<proteinExistence type="predicted"/>